<dbReference type="InterPro" id="IPR050348">
    <property type="entry name" value="Protein-Tyr_Phosphatase"/>
</dbReference>
<evidence type="ECO:0000259" key="1">
    <source>
        <dbReference type="PROSITE" id="PS50055"/>
    </source>
</evidence>
<dbReference type="WBParaSite" id="maker-unitig_22723-snap-gene-0.2-mRNA-1">
    <property type="protein sequence ID" value="maker-unitig_22723-snap-gene-0.2-mRNA-1"/>
    <property type="gene ID" value="maker-unitig_22723-snap-gene-0.2"/>
</dbReference>
<dbReference type="Proteomes" id="UP000095280">
    <property type="component" value="Unplaced"/>
</dbReference>
<protein>
    <submittedName>
        <fullName evidence="3">Tyrosine-protein phosphatase domain-containing protein</fullName>
    </submittedName>
</protein>
<reference evidence="3" key="1">
    <citation type="submission" date="2016-11" db="UniProtKB">
        <authorList>
            <consortium name="WormBaseParasite"/>
        </authorList>
    </citation>
    <scope>IDENTIFICATION</scope>
</reference>
<dbReference type="Pfam" id="PF00102">
    <property type="entry name" value="Y_phosphatase"/>
    <property type="match status" value="1"/>
</dbReference>
<evidence type="ECO:0000313" key="2">
    <source>
        <dbReference type="Proteomes" id="UP000095280"/>
    </source>
</evidence>
<organism evidence="2 3">
    <name type="scientific">Macrostomum lignano</name>
    <dbReference type="NCBI Taxonomy" id="282301"/>
    <lineage>
        <taxon>Eukaryota</taxon>
        <taxon>Metazoa</taxon>
        <taxon>Spiralia</taxon>
        <taxon>Lophotrochozoa</taxon>
        <taxon>Platyhelminthes</taxon>
        <taxon>Rhabditophora</taxon>
        <taxon>Macrostomorpha</taxon>
        <taxon>Macrostomida</taxon>
        <taxon>Macrostomidae</taxon>
        <taxon>Macrostomum</taxon>
    </lineage>
</organism>
<dbReference type="SMART" id="SM00194">
    <property type="entry name" value="PTPc"/>
    <property type="match status" value="1"/>
</dbReference>
<dbReference type="InterPro" id="IPR000242">
    <property type="entry name" value="PTP_cat"/>
</dbReference>
<accession>A0A1I8F6N8</accession>
<dbReference type="PANTHER" id="PTHR19134:SF449">
    <property type="entry name" value="TYROSINE-PROTEIN PHOSPHATASE 1"/>
    <property type="match status" value="1"/>
</dbReference>
<dbReference type="SUPFAM" id="SSF52799">
    <property type="entry name" value="(Phosphotyrosine protein) phosphatases II"/>
    <property type="match status" value="1"/>
</dbReference>
<evidence type="ECO:0000313" key="3">
    <source>
        <dbReference type="WBParaSite" id="maker-unitig_22723-snap-gene-0.2-mRNA-1"/>
    </source>
</evidence>
<dbReference type="Gene3D" id="3.90.190.10">
    <property type="entry name" value="Protein tyrosine phosphatase superfamily"/>
    <property type="match status" value="1"/>
</dbReference>
<dbReference type="CDD" id="cd00047">
    <property type="entry name" value="PTPc"/>
    <property type="match status" value="1"/>
</dbReference>
<dbReference type="AlphaFoldDB" id="A0A1I8F6N8"/>
<proteinExistence type="predicted"/>
<dbReference type="InterPro" id="IPR029021">
    <property type="entry name" value="Prot-tyrosine_phosphatase-like"/>
</dbReference>
<dbReference type="PRINTS" id="PR00700">
    <property type="entry name" value="PRTYPHPHTASE"/>
</dbReference>
<name>A0A1I8F6N8_9PLAT</name>
<dbReference type="GO" id="GO:0004725">
    <property type="term" value="F:protein tyrosine phosphatase activity"/>
    <property type="evidence" value="ECO:0007669"/>
    <property type="project" value="InterPro"/>
</dbReference>
<sequence length="400" mass="44048">AGAGSARTTNQAASGEVQLRCPDQFEFLARGCRDAAIDRTSTGEVAFPPSPQPACNSRDRPRRCFHRSLAVGRDASRQQLRAIESAKNYEAALTWMCCVSTLMLALGIATLKHLSAEPSQPGPIEAAAFVKEHRRRTRNKELQLSSKSLCGEKQSSVWSRVWAEPDVAEGGGYMNASWIDGYNQPKKFIAAQGPLAATKNDFWRMVWQYRLLLHRHDYESQQCDKYWHNVYARFGDIDVWLDDLYSTAEYESRLFKSLKILRNRSPTPATGRAAPGTYICIDIEVSKAEDGRPIDILQQTLALRAKPGQAWWATSASTAFVYETVATALACRPTTVKVFDFAKLTARMAQRDPSGGSQATGFSAEFTCLAGLVEAGSASASARAGIGRRIDGKVETSWCS</sequence>
<dbReference type="PANTHER" id="PTHR19134">
    <property type="entry name" value="RECEPTOR-TYPE TYROSINE-PROTEIN PHOSPHATASE"/>
    <property type="match status" value="1"/>
</dbReference>
<feature type="domain" description="Tyrosine-protein phosphatase" evidence="1">
    <location>
        <begin position="159"/>
        <end position="256"/>
    </location>
</feature>
<keyword evidence="2" id="KW-1185">Reference proteome</keyword>
<dbReference type="PROSITE" id="PS50055">
    <property type="entry name" value="TYR_PHOSPHATASE_PTP"/>
    <property type="match status" value="1"/>
</dbReference>